<reference evidence="1 2" key="1">
    <citation type="journal article" date="2004" name="Proc. Natl. Acad. Sci. U.S.A.">
        <title>Complete genomes of two clinical Staphylococcus aureus strains: evidence for the rapid evolution of virulence and drug resistance.</title>
        <authorList>
            <person name="Holden M.T.G."/>
            <person name="Feil E.J."/>
            <person name="Lindsay J.A."/>
            <person name="Peacock S.J."/>
            <person name="Day N.P.J."/>
            <person name="Enright M.C."/>
            <person name="Foster T.J."/>
            <person name="Moore C.E."/>
            <person name="Hurst L."/>
            <person name="Atkin R."/>
            <person name="Barron A."/>
            <person name="Bason N."/>
            <person name="Bentley S.D."/>
            <person name="Chillingworth C."/>
            <person name="Chillingworth T."/>
            <person name="Churcher C."/>
            <person name="Clark L."/>
            <person name="Corton C."/>
            <person name="Cronin A."/>
            <person name="Doggett J."/>
            <person name="Dowd L."/>
            <person name="Feltwell T."/>
            <person name="Hance Z."/>
            <person name="Harris B."/>
            <person name="Hauser H."/>
            <person name="Holroyd S."/>
            <person name="Jagels K."/>
            <person name="James K.D."/>
            <person name="Lennard N."/>
            <person name="Line A."/>
            <person name="Mayes R."/>
            <person name="Moule S."/>
            <person name="Mungall K."/>
            <person name="Ormond D."/>
            <person name="Quail M.A."/>
            <person name="Rabbinowitsch E."/>
            <person name="Rutherford K."/>
            <person name="Sanders M."/>
            <person name="Sharp S."/>
            <person name="Simmonds M."/>
            <person name="Stevens K."/>
            <person name="Whitehead S."/>
            <person name="Barrell B.G."/>
            <person name="Spratt B.G."/>
            <person name="Parkhill J."/>
        </authorList>
    </citation>
    <scope>NUCLEOTIDE SEQUENCE [LARGE SCALE GENOMIC DNA]</scope>
    <source>
        <strain evidence="1 2">MRSA252</strain>
    </source>
</reference>
<evidence type="ECO:0000313" key="2">
    <source>
        <dbReference type="Proteomes" id="UP000000596"/>
    </source>
</evidence>
<dbReference type="EMBL" id="BX571856">
    <property type="protein sequence ID" value="CAG40800.1"/>
    <property type="molecule type" value="Genomic_DNA"/>
</dbReference>
<proteinExistence type="predicted"/>
<organism evidence="1 2">
    <name type="scientific">Staphylococcus aureus (strain MRSA252)</name>
    <dbReference type="NCBI Taxonomy" id="282458"/>
    <lineage>
        <taxon>Bacteria</taxon>
        <taxon>Bacillati</taxon>
        <taxon>Bacillota</taxon>
        <taxon>Bacilli</taxon>
        <taxon>Bacillales</taxon>
        <taxon>Staphylococcaceae</taxon>
        <taxon>Staphylococcus</taxon>
    </lineage>
</organism>
<protein>
    <submittedName>
        <fullName evidence="1">Uncharacterized protein</fullName>
    </submittedName>
</protein>
<dbReference type="KEGG" id="sar:SAR1809a"/>
<dbReference type="Proteomes" id="UP000000596">
    <property type="component" value="Chromosome"/>
</dbReference>
<sequence length="31" mass="3795">MFMLLTTPIRWYLIDNNYQYQLLVLIVAHPN</sequence>
<evidence type="ECO:0000313" key="1">
    <source>
        <dbReference type="EMBL" id="CAG40800.1"/>
    </source>
</evidence>
<accession>A0A7U7ID43</accession>
<name>A0A7U7ID43_STAAR</name>
<dbReference type="AlphaFoldDB" id="A0A7U7ID43"/>
<gene>
    <name evidence="1" type="ORF">SAR1809a</name>
</gene>